<feature type="domain" description="PKD" evidence="2">
    <location>
        <begin position="28"/>
        <end position="90"/>
    </location>
</feature>
<evidence type="ECO:0000256" key="1">
    <source>
        <dbReference type="SAM" id="MobiDB-lite"/>
    </source>
</evidence>
<reference evidence="3" key="1">
    <citation type="submission" date="2020-02" db="EMBL/GenBank/DDBJ databases">
        <authorList>
            <person name="Meier V. D."/>
        </authorList>
    </citation>
    <scope>NUCLEOTIDE SEQUENCE</scope>
    <source>
        <strain evidence="3">AVDCRST_MAG86</strain>
    </source>
</reference>
<dbReference type="EMBL" id="CADCWP010000092">
    <property type="protein sequence ID" value="CAA9568058.1"/>
    <property type="molecule type" value="Genomic_DNA"/>
</dbReference>
<protein>
    <recommendedName>
        <fullName evidence="2">PKD domain-containing protein</fullName>
    </recommendedName>
</protein>
<dbReference type="PROSITE" id="PS50093">
    <property type="entry name" value="PKD"/>
    <property type="match status" value="1"/>
</dbReference>
<dbReference type="SUPFAM" id="SSF49299">
    <property type="entry name" value="PKD domain"/>
    <property type="match status" value="1"/>
</dbReference>
<dbReference type="Gene3D" id="2.60.40.10">
    <property type="entry name" value="Immunoglobulins"/>
    <property type="match status" value="1"/>
</dbReference>
<dbReference type="InterPro" id="IPR000601">
    <property type="entry name" value="PKD_dom"/>
</dbReference>
<dbReference type="InterPro" id="IPR035986">
    <property type="entry name" value="PKD_dom_sf"/>
</dbReference>
<accession>A0A6J4V483</accession>
<name>A0A6J4V483_9DEIN</name>
<feature type="region of interest" description="Disordered" evidence="1">
    <location>
        <begin position="100"/>
        <end position="125"/>
    </location>
</feature>
<proteinExistence type="predicted"/>
<dbReference type="AlphaFoldDB" id="A0A6J4V483"/>
<gene>
    <name evidence="3" type="ORF">AVDCRST_MAG86-1263</name>
</gene>
<evidence type="ECO:0000313" key="3">
    <source>
        <dbReference type="EMBL" id="CAA9568058.1"/>
    </source>
</evidence>
<evidence type="ECO:0000259" key="2">
    <source>
        <dbReference type="PROSITE" id="PS50093"/>
    </source>
</evidence>
<dbReference type="InterPro" id="IPR013783">
    <property type="entry name" value="Ig-like_fold"/>
</dbReference>
<organism evidence="3">
    <name type="scientific">uncultured Truepera sp</name>
    <dbReference type="NCBI Taxonomy" id="543023"/>
    <lineage>
        <taxon>Bacteria</taxon>
        <taxon>Thermotogati</taxon>
        <taxon>Deinococcota</taxon>
        <taxon>Deinococci</taxon>
        <taxon>Trueperales</taxon>
        <taxon>Trueperaceae</taxon>
        <taxon>Truepera</taxon>
        <taxon>environmental samples</taxon>
    </lineage>
</organism>
<sequence length="284" mass="29516">MRYLAALLVLTACTLPGSPTSQRPTPEQSVRVTASVVQGEVPLTVTFTAAASPAATTFRWTVGGVVQGETSKALTTTFDDAGLYVVSVSVGGVSDSVTVKADARGRGTPDPGPDPDALSLTGTPGGPAPWAVRYTVDPAVAGAQARCRENAAFADVQEGVFACVHESGDTVQVRFVRPDGEVTARAEASPEVTENEGVAFLGGWRYSSRGVTETFEITEGDPSAGASADGRFKLFTIREDGATVVEFTIDGRTVVLTPVPGDDGRQVYEGRVYGLVLGPVTETD</sequence>